<dbReference type="EC" id="6.3.5.-" evidence="11"/>
<dbReference type="InterPro" id="IPR014746">
    <property type="entry name" value="Gln_synth/guanido_kin_cat_dom"/>
</dbReference>
<evidence type="ECO:0000256" key="11">
    <source>
        <dbReference type="HAMAP-Rule" id="MF_00121"/>
    </source>
</evidence>
<dbReference type="InterPro" id="IPR017959">
    <property type="entry name" value="Asn/Gln-tRNA_amidoTrfase_suB/E"/>
</dbReference>
<dbReference type="NCBIfam" id="TIGR00133">
    <property type="entry name" value="gatB"/>
    <property type="match status" value="1"/>
</dbReference>
<dbReference type="Pfam" id="PF02637">
    <property type="entry name" value="GatB_Yqey"/>
    <property type="match status" value="1"/>
</dbReference>
<dbReference type="Gene3D" id="1.10.10.410">
    <property type="match status" value="1"/>
</dbReference>
<dbReference type="InterPro" id="IPR006075">
    <property type="entry name" value="Asn/Gln-tRNA_Trfase_suB/E_cat"/>
</dbReference>
<comment type="similarity">
    <text evidence="1 11">Belongs to the GatB/GatE family. GatB subfamily.</text>
</comment>
<dbReference type="NCBIfam" id="NF004015">
    <property type="entry name" value="PRK05477.1-5"/>
    <property type="match status" value="1"/>
</dbReference>
<proteinExistence type="inferred from homology"/>
<dbReference type="PANTHER" id="PTHR11659">
    <property type="entry name" value="GLUTAMYL-TRNA GLN AMIDOTRANSFERASE SUBUNIT B MITOCHONDRIAL AND PROKARYOTIC PET112-RELATED"/>
    <property type="match status" value="1"/>
</dbReference>
<evidence type="ECO:0000256" key="8">
    <source>
        <dbReference type="ARBA" id="ARBA00024799"/>
    </source>
</evidence>
<dbReference type="RefSeq" id="WP_237443732.1">
    <property type="nucleotide sequence ID" value="NZ_CAKLPX010000001.1"/>
</dbReference>
<comment type="caution">
    <text evidence="13">The sequence shown here is derived from an EMBL/GenBank/DDBJ whole genome shotgun (WGS) entry which is preliminary data.</text>
</comment>
<accession>A0ABM9ADQ9</accession>
<evidence type="ECO:0000256" key="10">
    <source>
        <dbReference type="ARBA" id="ARBA00047913"/>
    </source>
</evidence>
<reference evidence="13" key="1">
    <citation type="submission" date="2021-12" db="EMBL/GenBank/DDBJ databases">
        <authorList>
            <person name="Rodrigo-Torres L."/>
            <person name="Arahal R. D."/>
            <person name="Lucena T."/>
        </authorList>
    </citation>
    <scope>NUCLEOTIDE SEQUENCE</scope>
    <source>
        <strain evidence="13">CECT 8267</strain>
    </source>
</reference>
<dbReference type="NCBIfam" id="NF004012">
    <property type="entry name" value="PRK05477.1-2"/>
    <property type="match status" value="1"/>
</dbReference>
<evidence type="ECO:0000256" key="2">
    <source>
        <dbReference type="ARBA" id="ARBA00011123"/>
    </source>
</evidence>
<evidence type="ECO:0000256" key="4">
    <source>
        <dbReference type="ARBA" id="ARBA00022598"/>
    </source>
</evidence>
<dbReference type="InterPro" id="IPR042114">
    <property type="entry name" value="GatB_C_1"/>
</dbReference>
<dbReference type="PANTHER" id="PTHR11659:SF0">
    <property type="entry name" value="GLUTAMYL-TRNA(GLN) AMIDOTRANSFERASE SUBUNIT B, MITOCHONDRIAL"/>
    <property type="match status" value="1"/>
</dbReference>
<sequence length="482" mass="52767">MQWQTVIGLEIHVQLATKTKIFSGSSTAFGAEPNTQASLVDLAMPGTLPVLNIEAVRNAAMFGLAIGADINQRSTFDRKNYFYPDSPKGYQTTQMDAPIVGAGIVTIELEDGSTKDIRIHHAHLEEDAGKSLHDQFPGMSGIDLNRAGTPLIEIVSEPDMNTAEEAVAFARKIHAIVTSIGIGDGDMSQGSLRFDVNISVRPVGQAEFGTRTETKNLNSFRFMERAIHQEVARQIDVLEDGGTIVQETRLYDGDKHIAKSMRSKEEANDYRYFPCPDLLPVVLDDSFVDELRARMPELPDQRKARFIEDYKLSDYDAAIISADRVQAEFFETVYKHCGDAKLAANWLLGEFAAQLNKDDMTIGNSPISAEQLGGMIALIKDGTISGKIAKQVFEALWAKEADDAKSYVEAKGLVQNSDEGAIEAMIDEVLANNPDQVAAFKAAEGPKQKKMTGFFVGQIMKASKGQANPGVVNKILMKKLNS</sequence>
<evidence type="ECO:0000256" key="6">
    <source>
        <dbReference type="ARBA" id="ARBA00022840"/>
    </source>
</evidence>
<comment type="function">
    <text evidence="8 11">Allows the formation of correctly charged Asn-tRNA(Asn) or Gln-tRNA(Gln) through the transamidation of misacylated Asp-tRNA(Asn) or Glu-tRNA(Gln) in organisms which lack either or both of asparaginyl-tRNA or glutaminyl-tRNA synthetases. The reaction takes place in the presence of glutamine and ATP through an activated phospho-Asp-tRNA(Asn) or phospho-Glu-tRNA(Gln).</text>
</comment>
<evidence type="ECO:0000313" key="14">
    <source>
        <dbReference type="Proteomes" id="UP000838100"/>
    </source>
</evidence>
<dbReference type="InterPro" id="IPR018027">
    <property type="entry name" value="Asn/Gln_amidotransferase"/>
</dbReference>
<dbReference type="InterPro" id="IPR004413">
    <property type="entry name" value="GatB"/>
</dbReference>
<dbReference type="GO" id="GO:0016874">
    <property type="term" value="F:ligase activity"/>
    <property type="evidence" value="ECO:0007669"/>
    <property type="project" value="UniProtKB-KW"/>
</dbReference>
<keyword evidence="7 11" id="KW-0648">Protein biosynthesis</keyword>
<keyword evidence="5 11" id="KW-0547">Nucleotide-binding</keyword>
<dbReference type="InterPro" id="IPR017958">
    <property type="entry name" value="Gln-tRNA_amidoTrfase_suB_CS"/>
</dbReference>
<evidence type="ECO:0000256" key="1">
    <source>
        <dbReference type="ARBA" id="ARBA00005306"/>
    </source>
</evidence>
<name>A0ABM9ADQ9_9GAMM</name>
<dbReference type="Pfam" id="PF02934">
    <property type="entry name" value="GatB_N"/>
    <property type="match status" value="1"/>
</dbReference>
<dbReference type="PROSITE" id="PS01234">
    <property type="entry name" value="GATB"/>
    <property type="match status" value="1"/>
</dbReference>
<dbReference type="NCBIfam" id="NF004014">
    <property type="entry name" value="PRK05477.1-4"/>
    <property type="match status" value="1"/>
</dbReference>
<dbReference type="SUPFAM" id="SSF55931">
    <property type="entry name" value="Glutamine synthetase/guanido kinase"/>
    <property type="match status" value="1"/>
</dbReference>
<evidence type="ECO:0000313" key="13">
    <source>
        <dbReference type="EMBL" id="CAH0991072.1"/>
    </source>
</evidence>
<dbReference type="HAMAP" id="MF_00121">
    <property type="entry name" value="GatB"/>
    <property type="match status" value="1"/>
</dbReference>
<dbReference type="InterPro" id="IPR023168">
    <property type="entry name" value="GatB_Yqey_C_2"/>
</dbReference>
<dbReference type="InterPro" id="IPR003789">
    <property type="entry name" value="Asn/Gln_tRNA_amidoTrase-B-like"/>
</dbReference>
<dbReference type="SUPFAM" id="SSF89095">
    <property type="entry name" value="GatB/YqeY motif"/>
    <property type="match status" value="1"/>
</dbReference>
<keyword evidence="6 11" id="KW-0067">ATP-binding</keyword>
<gene>
    <name evidence="11 13" type="primary">gatB</name>
    <name evidence="13" type="ORF">SIN8267_01173</name>
</gene>
<feature type="domain" description="Asn/Gln amidotransferase" evidence="12">
    <location>
        <begin position="328"/>
        <end position="480"/>
    </location>
</feature>
<organism evidence="13 14">
    <name type="scientific">Sinobacterium norvegicum</name>
    <dbReference type="NCBI Taxonomy" id="1641715"/>
    <lineage>
        <taxon>Bacteria</taxon>
        <taxon>Pseudomonadati</taxon>
        <taxon>Pseudomonadota</taxon>
        <taxon>Gammaproteobacteria</taxon>
        <taxon>Cellvibrionales</taxon>
        <taxon>Spongiibacteraceae</taxon>
        <taxon>Sinobacterium</taxon>
    </lineage>
</organism>
<dbReference type="Gene3D" id="1.10.150.380">
    <property type="entry name" value="GatB domain, N-terminal subdomain"/>
    <property type="match status" value="1"/>
</dbReference>
<dbReference type="EMBL" id="CAKLPX010000001">
    <property type="protein sequence ID" value="CAH0991072.1"/>
    <property type="molecule type" value="Genomic_DNA"/>
</dbReference>
<comment type="subunit">
    <text evidence="2 11">Heterotrimer of A, B and C subunits.</text>
</comment>
<evidence type="ECO:0000259" key="12">
    <source>
        <dbReference type="SMART" id="SM00845"/>
    </source>
</evidence>
<evidence type="ECO:0000256" key="7">
    <source>
        <dbReference type="ARBA" id="ARBA00022917"/>
    </source>
</evidence>
<protein>
    <recommendedName>
        <fullName evidence="3 11">Aspartyl/glutamyl-tRNA(Asn/Gln) amidotransferase subunit B</fullName>
        <shortName evidence="11">Asp/Glu-ADT subunit B</shortName>
        <ecNumber evidence="11">6.3.5.-</ecNumber>
    </recommendedName>
</protein>
<evidence type="ECO:0000256" key="9">
    <source>
        <dbReference type="ARBA" id="ARBA00047380"/>
    </source>
</evidence>
<evidence type="ECO:0000256" key="3">
    <source>
        <dbReference type="ARBA" id="ARBA00016923"/>
    </source>
</evidence>
<keyword evidence="14" id="KW-1185">Reference proteome</keyword>
<keyword evidence="4 11" id="KW-0436">Ligase</keyword>
<comment type="catalytic activity">
    <reaction evidence="9 11">
        <text>L-aspartyl-tRNA(Asn) + L-glutamine + ATP + H2O = L-asparaginyl-tRNA(Asn) + L-glutamate + ADP + phosphate + 2 H(+)</text>
        <dbReference type="Rhea" id="RHEA:14513"/>
        <dbReference type="Rhea" id="RHEA-COMP:9674"/>
        <dbReference type="Rhea" id="RHEA-COMP:9677"/>
        <dbReference type="ChEBI" id="CHEBI:15377"/>
        <dbReference type="ChEBI" id="CHEBI:15378"/>
        <dbReference type="ChEBI" id="CHEBI:29985"/>
        <dbReference type="ChEBI" id="CHEBI:30616"/>
        <dbReference type="ChEBI" id="CHEBI:43474"/>
        <dbReference type="ChEBI" id="CHEBI:58359"/>
        <dbReference type="ChEBI" id="CHEBI:78515"/>
        <dbReference type="ChEBI" id="CHEBI:78516"/>
        <dbReference type="ChEBI" id="CHEBI:456216"/>
    </reaction>
</comment>
<dbReference type="Proteomes" id="UP000838100">
    <property type="component" value="Unassembled WGS sequence"/>
</dbReference>
<dbReference type="SMART" id="SM00845">
    <property type="entry name" value="GatB_Yqey"/>
    <property type="match status" value="1"/>
</dbReference>
<comment type="catalytic activity">
    <reaction evidence="10 11">
        <text>L-glutamyl-tRNA(Gln) + L-glutamine + ATP + H2O = L-glutaminyl-tRNA(Gln) + L-glutamate + ADP + phosphate + H(+)</text>
        <dbReference type="Rhea" id="RHEA:17521"/>
        <dbReference type="Rhea" id="RHEA-COMP:9681"/>
        <dbReference type="Rhea" id="RHEA-COMP:9684"/>
        <dbReference type="ChEBI" id="CHEBI:15377"/>
        <dbReference type="ChEBI" id="CHEBI:15378"/>
        <dbReference type="ChEBI" id="CHEBI:29985"/>
        <dbReference type="ChEBI" id="CHEBI:30616"/>
        <dbReference type="ChEBI" id="CHEBI:43474"/>
        <dbReference type="ChEBI" id="CHEBI:58359"/>
        <dbReference type="ChEBI" id="CHEBI:78520"/>
        <dbReference type="ChEBI" id="CHEBI:78521"/>
        <dbReference type="ChEBI" id="CHEBI:456216"/>
    </reaction>
</comment>
<evidence type="ECO:0000256" key="5">
    <source>
        <dbReference type="ARBA" id="ARBA00022741"/>
    </source>
</evidence>